<comment type="subcellular location">
    <subcellularLocation>
        <location evidence="1">Membrane</location>
        <topology evidence="1">Multi-pass membrane protein</topology>
    </subcellularLocation>
</comment>
<evidence type="ECO:0000256" key="3">
    <source>
        <dbReference type="ARBA" id="ARBA00022448"/>
    </source>
</evidence>
<keyword evidence="3 8" id="KW-0813">Transport</keyword>
<evidence type="ECO:0000313" key="11">
    <source>
        <dbReference type="EMBL" id="KAF9444826.1"/>
    </source>
</evidence>
<dbReference type="GO" id="GO:0005886">
    <property type="term" value="C:plasma membrane"/>
    <property type="evidence" value="ECO:0007669"/>
    <property type="project" value="TreeGrafter"/>
</dbReference>
<protein>
    <submittedName>
        <fullName evidence="11">Aquaporin-like protein</fullName>
    </submittedName>
</protein>
<dbReference type="Gene3D" id="1.20.1080.10">
    <property type="entry name" value="Glycerol uptake facilitator protein"/>
    <property type="match status" value="1"/>
</dbReference>
<keyword evidence="5" id="KW-0677">Repeat</keyword>
<reference evidence="11" key="1">
    <citation type="submission" date="2020-11" db="EMBL/GenBank/DDBJ databases">
        <authorList>
            <consortium name="DOE Joint Genome Institute"/>
            <person name="Ahrendt S."/>
            <person name="Riley R."/>
            <person name="Andreopoulos W."/>
            <person name="Labutti K."/>
            <person name="Pangilinan J."/>
            <person name="Ruiz-Duenas F.J."/>
            <person name="Barrasa J.M."/>
            <person name="Sanchez-Garcia M."/>
            <person name="Camarero S."/>
            <person name="Miyauchi S."/>
            <person name="Serrano A."/>
            <person name="Linde D."/>
            <person name="Babiker R."/>
            <person name="Drula E."/>
            <person name="Ayuso-Fernandez I."/>
            <person name="Pacheco R."/>
            <person name="Padilla G."/>
            <person name="Ferreira P."/>
            <person name="Barriuso J."/>
            <person name="Kellner H."/>
            <person name="Castanera R."/>
            <person name="Alfaro M."/>
            <person name="Ramirez L."/>
            <person name="Pisabarro A.G."/>
            <person name="Kuo A."/>
            <person name="Tritt A."/>
            <person name="Lipzen A."/>
            <person name="He G."/>
            <person name="Yan M."/>
            <person name="Ng V."/>
            <person name="Cullen D."/>
            <person name="Martin F."/>
            <person name="Rosso M.-N."/>
            <person name="Henrissat B."/>
            <person name="Hibbett D."/>
            <person name="Martinez A.T."/>
            <person name="Grigoriev I.V."/>
        </authorList>
    </citation>
    <scope>NUCLEOTIDE SEQUENCE</scope>
    <source>
        <strain evidence="11">MF-IS2</strain>
    </source>
</reference>
<dbReference type="GO" id="GO:0015254">
    <property type="term" value="F:glycerol channel activity"/>
    <property type="evidence" value="ECO:0007669"/>
    <property type="project" value="TreeGrafter"/>
</dbReference>
<proteinExistence type="inferred from homology"/>
<evidence type="ECO:0000256" key="6">
    <source>
        <dbReference type="ARBA" id="ARBA00022989"/>
    </source>
</evidence>
<evidence type="ECO:0000256" key="2">
    <source>
        <dbReference type="ARBA" id="ARBA00006175"/>
    </source>
</evidence>
<evidence type="ECO:0000256" key="4">
    <source>
        <dbReference type="ARBA" id="ARBA00022692"/>
    </source>
</evidence>
<dbReference type="OrthoDB" id="3222at2759"/>
<dbReference type="EMBL" id="MU151345">
    <property type="protein sequence ID" value="KAF9444826.1"/>
    <property type="molecule type" value="Genomic_DNA"/>
</dbReference>
<accession>A0A9P5X8N8</accession>
<dbReference type="PRINTS" id="PR00783">
    <property type="entry name" value="MINTRINSICP"/>
</dbReference>
<dbReference type="PROSITE" id="PS00221">
    <property type="entry name" value="MIP"/>
    <property type="match status" value="1"/>
</dbReference>
<keyword evidence="12" id="KW-1185">Reference proteome</keyword>
<dbReference type="InterPro" id="IPR050363">
    <property type="entry name" value="MIP/Aquaporin"/>
</dbReference>
<dbReference type="InterPro" id="IPR000425">
    <property type="entry name" value="MIP"/>
</dbReference>
<evidence type="ECO:0000256" key="5">
    <source>
        <dbReference type="ARBA" id="ARBA00022737"/>
    </source>
</evidence>
<dbReference type="GO" id="GO:0015250">
    <property type="term" value="F:water channel activity"/>
    <property type="evidence" value="ECO:0007669"/>
    <property type="project" value="TreeGrafter"/>
</dbReference>
<feature type="region of interest" description="Disordered" evidence="9">
    <location>
        <begin position="311"/>
        <end position="331"/>
    </location>
</feature>
<evidence type="ECO:0000256" key="7">
    <source>
        <dbReference type="ARBA" id="ARBA00023136"/>
    </source>
</evidence>
<keyword evidence="7 10" id="KW-0472">Membrane</keyword>
<feature type="transmembrane region" description="Helical" evidence="10">
    <location>
        <begin position="118"/>
        <end position="138"/>
    </location>
</feature>
<feature type="transmembrane region" description="Helical" evidence="10">
    <location>
        <begin position="184"/>
        <end position="201"/>
    </location>
</feature>
<dbReference type="Proteomes" id="UP000807342">
    <property type="component" value="Unassembled WGS sequence"/>
</dbReference>
<comment type="caution">
    <text evidence="11">The sequence shown here is derived from an EMBL/GenBank/DDBJ whole genome shotgun (WGS) entry which is preliminary data.</text>
</comment>
<feature type="transmembrane region" description="Helical" evidence="10">
    <location>
        <begin position="213"/>
        <end position="237"/>
    </location>
</feature>
<feature type="transmembrane region" description="Helical" evidence="10">
    <location>
        <begin position="73"/>
        <end position="97"/>
    </location>
</feature>
<evidence type="ECO:0000256" key="1">
    <source>
        <dbReference type="ARBA" id="ARBA00004141"/>
    </source>
</evidence>
<evidence type="ECO:0000256" key="8">
    <source>
        <dbReference type="RuleBase" id="RU000477"/>
    </source>
</evidence>
<evidence type="ECO:0000313" key="12">
    <source>
        <dbReference type="Proteomes" id="UP000807342"/>
    </source>
</evidence>
<dbReference type="PANTHER" id="PTHR43829">
    <property type="entry name" value="AQUAPORIN OR AQUAGLYCEROPORIN RELATED"/>
    <property type="match status" value="1"/>
</dbReference>
<keyword evidence="4 8" id="KW-0812">Transmembrane</keyword>
<name>A0A9P5X8N8_9AGAR</name>
<feature type="transmembrane region" description="Helical" evidence="10">
    <location>
        <begin position="257"/>
        <end position="281"/>
    </location>
</feature>
<gene>
    <name evidence="11" type="ORF">P691DRAFT_735923</name>
</gene>
<organism evidence="11 12">
    <name type="scientific">Macrolepiota fuliginosa MF-IS2</name>
    <dbReference type="NCBI Taxonomy" id="1400762"/>
    <lineage>
        <taxon>Eukaryota</taxon>
        <taxon>Fungi</taxon>
        <taxon>Dikarya</taxon>
        <taxon>Basidiomycota</taxon>
        <taxon>Agaricomycotina</taxon>
        <taxon>Agaricomycetes</taxon>
        <taxon>Agaricomycetidae</taxon>
        <taxon>Agaricales</taxon>
        <taxon>Agaricineae</taxon>
        <taxon>Agaricaceae</taxon>
        <taxon>Macrolepiota</taxon>
    </lineage>
</organism>
<feature type="transmembrane region" description="Helical" evidence="10">
    <location>
        <begin position="32"/>
        <end position="53"/>
    </location>
</feature>
<keyword evidence="6 10" id="KW-1133">Transmembrane helix</keyword>
<dbReference type="InterPro" id="IPR023271">
    <property type="entry name" value="Aquaporin-like"/>
</dbReference>
<dbReference type="InterPro" id="IPR022357">
    <property type="entry name" value="MIP_CS"/>
</dbReference>
<dbReference type="SUPFAM" id="SSF81338">
    <property type="entry name" value="Aquaporin-like"/>
    <property type="match status" value="1"/>
</dbReference>
<dbReference type="PANTHER" id="PTHR43829:SF14">
    <property type="entry name" value="AQUAPORIN 3"/>
    <property type="match status" value="1"/>
</dbReference>
<comment type="similarity">
    <text evidence="2 8">Belongs to the MIP/aquaporin (TC 1.A.8) family.</text>
</comment>
<sequence length="367" mass="39748">MASTSPTIFLRDIQKRPRILDVLERQRDKNRLFWVMDFFAEMLGCFMYTYLGVGSIVNELDALTTGEFVLASGIQVGMAVAFGIVFAVGVCGGTSAGHFNPSFTIAHCVFRGFPVPTALRYLVAQILGAYVACLFVYYQYKFIIVQIEATLRERGTLDQLAFTPGGPAGIFAFYLPQGQSLCGAFLNEWISSAFVGIVYWASIDPSNSIITPVVSPFVSAFAYGVTIWGFGAAGVALNSARDIGSRLWVVTVWGLPALGGPFAAISALTNVPAMLFAAVLYEMLLSDSGRIVTTEALIQIRLRSNRLSKGMGPTSFDGEESGSVESRSKEAEIWDRPRDMEDHGNCMEVARLNGGATRPPSGSISVF</sequence>
<evidence type="ECO:0000256" key="10">
    <source>
        <dbReference type="SAM" id="Phobius"/>
    </source>
</evidence>
<dbReference type="AlphaFoldDB" id="A0A9P5X8N8"/>
<dbReference type="Pfam" id="PF00230">
    <property type="entry name" value="MIP"/>
    <property type="match status" value="1"/>
</dbReference>
<evidence type="ECO:0000256" key="9">
    <source>
        <dbReference type="SAM" id="MobiDB-lite"/>
    </source>
</evidence>